<evidence type="ECO:0000256" key="1">
    <source>
        <dbReference type="SAM" id="Phobius"/>
    </source>
</evidence>
<keyword evidence="1" id="KW-0472">Membrane</keyword>
<dbReference type="GO" id="GO:0016020">
    <property type="term" value="C:membrane"/>
    <property type="evidence" value="ECO:0007669"/>
    <property type="project" value="UniProtKB-SubCell"/>
</dbReference>
<evidence type="ECO:0000313" key="2">
    <source>
        <dbReference type="EMBL" id="QDU70656.1"/>
    </source>
</evidence>
<dbReference type="RefSeq" id="WP_145444811.1">
    <property type="nucleotide sequence ID" value="NZ_CP036280.1"/>
</dbReference>
<proteinExistence type="predicted"/>
<dbReference type="EMBL" id="CP036280">
    <property type="protein sequence ID" value="QDU70656.1"/>
    <property type="molecule type" value="Genomic_DNA"/>
</dbReference>
<accession>A0A518BUL1</accession>
<protein>
    <submittedName>
        <fullName evidence="2">Uncharacterized protein</fullName>
    </submittedName>
</protein>
<dbReference type="AlphaFoldDB" id="A0A518BUL1"/>
<dbReference type="Proteomes" id="UP000320386">
    <property type="component" value="Chromosome"/>
</dbReference>
<organism evidence="2 3">
    <name type="scientific">Mucisphaera calidilacus</name>
    <dbReference type="NCBI Taxonomy" id="2527982"/>
    <lineage>
        <taxon>Bacteria</taxon>
        <taxon>Pseudomonadati</taxon>
        <taxon>Planctomycetota</taxon>
        <taxon>Phycisphaerae</taxon>
        <taxon>Phycisphaerales</taxon>
        <taxon>Phycisphaeraceae</taxon>
        <taxon>Mucisphaera</taxon>
    </lineage>
</organism>
<reference evidence="2 3" key="1">
    <citation type="submission" date="2019-02" db="EMBL/GenBank/DDBJ databases">
        <title>Deep-cultivation of Planctomycetes and their phenomic and genomic characterization uncovers novel biology.</title>
        <authorList>
            <person name="Wiegand S."/>
            <person name="Jogler M."/>
            <person name="Boedeker C."/>
            <person name="Pinto D."/>
            <person name="Vollmers J."/>
            <person name="Rivas-Marin E."/>
            <person name="Kohn T."/>
            <person name="Peeters S.H."/>
            <person name="Heuer A."/>
            <person name="Rast P."/>
            <person name="Oberbeckmann S."/>
            <person name="Bunk B."/>
            <person name="Jeske O."/>
            <person name="Meyerdierks A."/>
            <person name="Storesund J.E."/>
            <person name="Kallscheuer N."/>
            <person name="Luecker S."/>
            <person name="Lage O.M."/>
            <person name="Pohl T."/>
            <person name="Merkel B.J."/>
            <person name="Hornburger P."/>
            <person name="Mueller R.-W."/>
            <person name="Bruemmer F."/>
            <person name="Labrenz M."/>
            <person name="Spormann A.M."/>
            <person name="Op den Camp H."/>
            <person name="Overmann J."/>
            <person name="Amann R."/>
            <person name="Jetten M.S.M."/>
            <person name="Mascher T."/>
            <person name="Medema M.H."/>
            <person name="Devos D.P."/>
            <person name="Kaster A.-K."/>
            <person name="Ovreas L."/>
            <person name="Rohde M."/>
            <person name="Galperin M.Y."/>
            <person name="Jogler C."/>
        </authorList>
    </citation>
    <scope>NUCLEOTIDE SEQUENCE [LARGE SCALE GENOMIC DNA]</scope>
    <source>
        <strain evidence="2 3">Pan265</strain>
    </source>
</reference>
<keyword evidence="1" id="KW-1133">Transmembrane helix</keyword>
<feature type="transmembrane region" description="Helical" evidence="1">
    <location>
        <begin position="6"/>
        <end position="27"/>
    </location>
</feature>
<keyword evidence="1" id="KW-0812">Transmembrane</keyword>
<sequence>MNTLKTLFAIQIIALGLWAGSTLMMGLGAPQIFWTMRDYQPMITAPQHYHVLLRNDDPQRLAGVIANKLFDQHAIIRYACASAAIATLLIIPWLGGKTSRTQLAILILALGCLLYEQQQVVPQMNDLYAVIYDPAKPEIDRAAARDAFHTLHKTAERTVGTEALLVLAALAVAPWAHAPKPAAQPAPQPAPADDA</sequence>
<feature type="transmembrane region" description="Helical" evidence="1">
    <location>
        <begin position="75"/>
        <end position="94"/>
    </location>
</feature>
<dbReference type="KEGG" id="mcad:Pan265_04860"/>
<keyword evidence="3" id="KW-1185">Reference proteome</keyword>
<evidence type="ECO:0000313" key="3">
    <source>
        <dbReference type="Proteomes" id="UP000320386"/>
    </source>
</evidence>
<name>A0A518BUL1_9BACT</name>
<gene>
    <name evidence="2" type="ORF">Pan265_04860</name>
</gene>